<sequence length="376" mass="43174">MINQKRIIFYKTTAAFDNTGEVLIYKSLLEQLRPYGQVIVNDRNKKSALFLDKIGIEHSERLSSYSRFPFVLFLIFSCIKHMCTSTDVVFVTGVGEHRYTGVKASVKILLSACYLALVKLFRGKVVRIGMSIYLSGFMPKFSERLLSMFVDHYYVRDSLSQKMCADSGIQCVDIAPDLSWAYEISGVNKYNLDCEVTTCLFSFRSSLYKNDMLKVDKLKNAILMLSDALMSQYHCSIQVTYQVQSDYPFAHEIYKLLSSRHDRVEFKSELITLDNALSFYGNAQLVFSNRLHTLLLACKYNSVPIGFIDKLNQQKIVGIFEDADLGELLLNLNDICEDFSFSFLDFRNLKTKIVAIEERFSKNIKHTMSHIFLHNG</sequence>
<gene>
    <name evidence="2" type="ORF">MSL71_42240</name>
</gene>
<protein>
    <submittedName>
        <fullName evidence="2">Polysaccharide pyruvyl transferase</fullName>
    </submittedName>
</protein>
<dbReference type="PANTHER" id="PTHR36836">
    <property type="entry name" value="COLANIC ACID BIOSYNTHESIS PROTEIN WCAK"/>
    <property type="match status" value="1"/>
</dbReference>
<dbReference type="Proteomes" id="UP000507962">
    <property type="component" value="Unassembled WGS sequence"/>
</dbReference>
<evidence type="ECO:0000259" key="1">
    <source>
        <dbReference type="Pfam" id="PF04230"/>
    </source>
</evidence>
<name>A0A4U8YSR7_9BACT</name>
<organism evidence="2 3">
    <name type="scientific">Desulfoluna butyratoxydans</name>
    <dbReference type="NCBI Taxonomy" id="231438"/>
    <lineage>
        <taxon>Bacteria</taxon>
        <taxon>Pseudomonadati</taxon>
        <taxon>Thermodesulfobacteriota</taxon>
        <taxon>Desulfobacteria</taxon>
        <taxon>Desulfobacterales</taxon>
        <taxon>Desulfolunaceae</taxon>
        <taxon>Desulfoluna</taxon>
    </lineage>
</organism>
<evidence type="ECO:0000313" key="3">
    <source>
        <dbReference type="Proteomes" id="UP000507962"/>
    </source>
</evidence>
<dbReference type="EMBL" id="CAADHO010000010">
    <property type="protein sequence ID" value="VFQ46557.1"/>
    <property type="molecule type" value="Genomic_DNA"/>
</dbReference>
<evidence type="ECO:0000313" key="2">
    <source>
        <dbReference type="EMBL" id="VFQ46557.1"/>
    </source>
</evidence>
<dbReference type="GO" id="GO:0016740">
    <property type="term" value="F:transferase activity"/>
    <property type="evidence" value="ECO:0007669"/>
    <property type="project" value="UniProtKB-KW"/>
</dbReference>
<dbReference type="PANTHER" id="PTHR36836:SF1">
    <property type="entry name" value="COLANIC ACID BIOSYNTHESIS PROTEIN WCAK"/>
    <property type="match status" value="1"/>
</dbReference>
<dbReference type="Pfam" id="PF04230">
    <property type="entry name" value="PS_pyruv_trans"/>
    <property type="match status" value="1"/>
</dbReference>
<dbReference type="AlphaFoldDB" id="A0A4U8YSR7"/>
<dbReference type="RefSeq" id="WP_180144552.1">
    <property type="nucleotide sequence ID" value="NZ_CAADHO010000010.1"/>
</dbReference>
<feature type="domain" description="Polysaccharide pyruvyl transferase" evidence="1">
    <location>
        <begin position="18"/>
        <end position="300"/>
    </location>
</feature>
<keyword evidence="2" id="KW-0808">Transferase</keyword>
<keyword evidence="3" id="KW-1185">Reference proteome</keyword>
<dbReference type="InterPro" id="IPR007345">
    <property type="entry name" value="Polysacch_pyruvyl_Trfase"/>
</dbReference>
<reference evidence="2 3" key="1">
    <citation type="submission" date="2019-03" db="EMBL/GenBank/DDBJ databases">
        <authorList>
            <person name="Nijsse B."/>
        </authorList>
    </citation>
    <scope>NUCLEOTIDE SEQUENCE [LARGE SCALE GENOMIC DNA]</scope>
    <source>
        <strain evidence="2">Desulfoluna butyratoxydans MSL71</strain>
    </source>
</reference>
<accession>A0A4U8YSR7</accession>
<proteinExistence type="predicted"/>